<proteinExistence type="predicted"/>
<dbReference type="Pfam" id="PF14534">
    <property type="entry name" value="DUF4440"/>
    <property type="match status" value="1"/>
</dbReference>
<reference evidence="2 3" key="2">
    <citation type="submission" date="2019-09" db="EMBL/GenBank/DDBJ databases">
        <authorList>
            <person name="Jin C."/>
        </authorList>
    </citation>
    <scope>NUCLEOTIDE SEQUENCE [LARGE SCALE GENOMIC DNA]</scope>
    <source>
        <strain evidence="2 3">BN140078</strain>
    </source>
</reference>
<keyword evidence="3" id="KW-1185">Reference proteome</keyword>
<gene>
    <name evidence="2" type="ORF">F0L74_24550</name>
</gene>
<dbReference type="Gene3D" id="3.10.450.50">
    <property type="match status" value="1"/>
</dbReference>
<reference evidence="2 3" key="1">
    <citation type="submission" date="2019-09" db="EMBL/GenBank/DDBJ databases">
        <title>Chitinophaga ginsengihumi sp. nov., isolated from soil of ginseng rhizosphere.</title>
        <authorList>
            <person name="Lee J."/>
        </authorList>
    </citation>
    <scope>NUCLEOTIDE SEQUENCE [LARGE SCALE GENOMIC DNA]</scope>
    <source>
        <strain evidence="2 3">BN140078</strain>
    </source>
</reference>
<evidence type="ECO:0000259" key="1">
    <source>
        <dbReference type="Pfam" id="PF14534"/>
    </source>
</evidence>
<dbReference type="AlphaFoldDB" id="A0A5B2VK67"/>
<dbReference type="InterPro" id="IPR032710">
    <property type="entry name" value="NTF2-like_dom_sf"/>
</dbReference>
<dbReference type="Proteomes" id="UP000324611">
    <property type="component" value="Unassembled WGS sequence"/>
</dbReference>
<feature type="domain" description="DUF4440" evidence="1">
    <location>
        <begin position="41"/>
        <end position="150"/>
    </location>
</feature>
<organism evidence="2 3">
    <name type="scientific">Chitinophaga agrisoli</name>
    <dbReference type="NCBI Taxonomy" id="2607653"/>
    <lineage>
        <taxon>Bacteria</taxon>
        <taxon>Pseudomonadati</taxon>
        <taxon>Bacteroidota</taxon>
        <taxon>Chitinophagia</taxon>
        <taxon>Chitinophagales</taxon>
        <taxon>Chitinophagaceae</taxon>
        <taxon>Chitinophaga</taxon>
    </lineage>
</organism>
<accession>A0A5B2VK67</accession>
<dbReference type="InterPro" id="IPR027843">
    <property type="entry name" value="DUF4440"/>
</dbReference>
<evidence type="ECO:0000313" key="3">
    <source>
        <dbReference type="Proteomes" id="UP000324611"/>
    </source>
</evidence>
<sequence>MIHRLILILSLIVISLRTVCGQNVTTDAAQTELYKEILMQDSIFFSAFNRCDTVAYRQYLTNDFEFYHDLGGLHYLDEEMQSMRELTQKKARIRRQLLKNTLEVHKLGDYGALEIGVHRFYHTNPGQSEHVSGTYKFIHVWQKKDNAWRISRIISYDHGKMNNN</sequence>
<comment type="caution">
    <text evidence="2">The sequence shown here is derived from an EMBL/GenBank/DDBJ whole genome shotgun (WGS) entry which is preliminary data.</text>
</comment>
<evidence type="ECO:0000313" key="2">
    <source>
        <dbReference type="EMBL" id="KAA2239375.1"/>
    </source>
</evidence>
<dbReference type="EMBL" id="VUOC01000004">
    <property type="protein sequence ID" value="KAA2239375.1"/>
    <property type="molecule type" value="Genomic_DNA"/>
</dbReference>
<dbReference type="SUPFAM" id="SSF54427">
    <property type="entry name" value="NTF2-like"/>
    <property type="match status" value="1"/>
</dbReference>
<name>A0A5B2VK67_9BACT</name>
<protein>
    <submittedName>
        <fullName evidence="2">Nuclear transport factor 2 family protein</fullName>
    </submittedName>
</protein>